<dbReference type="Pfam" id="PF13560">
    <property type="entry name" value="HTH_31"/>
    <property type="match status" value="1"/>
</dbReference>
<sequence>MNATENTPPVRLLTPAELAVCIRVFRDARQWTQEQLAVVAGLNVRSVQRVEQGWPADPDTCRALASAFDFLDIDALNKPFAIPPEDELKAAQEQFNQEHVTFAAIRLTTGKQLAELAQTSTMDMSQLAFEMGREADKCFAALMEYFRNYRDALDAYTEAEKREASDTMQANIDVLKTLGVSLCYAERQVLLKRSSDPDRPMPANVLYVIGFPLGKEPKLFATPASVDIRL</sequence>
<dbReference type="CDD" id="cd00093">
    <property type="entry name" value="HTH_XRE"/>
    <property type="match status" value="1"/>
</dbReference>
<dbReference type="RefSeq" id="WP_114135739.1">
    <property type="nucleotide sequence ID" value="NZ_CP068436.1"/>
</dbReference>
<accession>A0A367P8C6</accession>
<dbReference type="InterPro" id="IPR010982">
    <property type="entry name" value="Lambda_DNA-bd_dom_sf"/>
</dbReference>
<reference evidence="2 3" key="1">
    <citation type="submission" date="2018-04" db="EMBL/GenBank/DDBJ databases">
        <title>Cupriavidus necator CR12 genome sequencing and assembly.</title>
        <authorList>
            <person name="Ben Fekih I."/>
            <person name="Mazhar H.S."/>
            <person name="Bello S.K."/>
            <person name="Rensing C."/>
        </authorList>
    </citation>
    <scope>NUCLEOTIDE SEQUENCE [LARGE SCALE GENOMIC DNA]</scope>
    <source>
        <strain evidence="2 3">CR12</strain>
    </source>
</reference>
<dbReference type="Proteomes" id="UP000253501">
    <property type="component" value="Unassembled WGS sequence"/>
</dbReference>
<gene>
    <name evidence="2" type="ORF">DDK22_33855</name>
</gene>
<evidence type="ECO:0000259" key="1">
    <source>
        <dbReference type="PROSITE" id="PS50943"/>
    </source>
</evidence>
<comment type="caution">
    <text evidence="2">The sequence shown here is derived from an EMBL/GenBank/DDBJ whole genome shotgun (WGS) entry which is preliminary data.</text>
</comment>
<feature type="domain" description="HTH cro/C1-type" evidence="1">
    <location>
        <begin position="22"/>
        <end position="76"/>
    </location>
</feature>
<dbReference type="Gene3D" id="1.10.260.40">
    <property type="entry name" value="lambda repressor-like DNA-binding domains"/>
    <property type="match status" value="1"/>
</dbReference>
<name>A0A367P8C6_CUPNE</name>
<dbReference type="GO" id="GO:0003677">
    <property type="term" value="F:DNA binding"/>
    <property type="evidence" value="ECO:0007669"/>
    <property type="project" value="InterPro"/>
</dbReference>
<organism evidence="2 3">
    <name type="scientific">Cupriavidus necator</name>
    <name type="common">Alcaligenes eutrophus</name>
    <name type="synonym">Ralstonia eutropha</name>
    <dbReference type="NCBI Taxonomy" id="106590"/>
    <lineage>
        <taxon>Bacteria</taxon>
        <taxon>Pseudomonadati</taxon>
        <taxon>Pseudomonadota</taxon>
        <taxon>Betaproteobacteria</taxon>
        <taxon>Burkholderiales</taxon>
        <taxon>Burkholderiaceae</taxon>
        <taxon>Cupriavidus</taxon>
    </lineage>
</organism>
<dbReference type="InterPro" id="IPR001387">
    <property type="entry name" value="Cro/C1-type_HTH"/>
</dbReference>
<dbReference type="PROSITE" id="PS50943">
    <property type="entry name" value="HTH_CROC1"/>
    <property type="match status" value="1"/>
</dbReference>
<evidence type="ECO:0000313" key="3">
    <source>
        <dbReference type="Proteomes" id="UP000253501"/>
    </source>
</evidence>
<dbReference type="AlphaFoldDB" id="A0A367P8C6"/>
<dbReference type="EMBL" id="QDHA01000113">
    <property type="protein sequence ID" value="RCJ04101.1"/>
    <property type="molecule type" value="Genomic_DNA"/>
</dbReference>
<evidence type="ECO:0000313" key="2">
    <source>
        <dbReference type="EMBL" id="RCJ04101.1"/>
    </source>
</evidence>
<proteinExistence type="predicted"/>
<dbReference type="SUPFAM" id="SSF47413">
    <property type="entry name" value="lambda repressor-like DNA-binding domains"/>
    <property type="match status" value="1"/>
</dbReference>
<protein>
    <submittedName>
        <fullName evidence="2">XRE family transcriptional regulator</fullName>
    </submittedName>
</protein>